<dbReference type="Gene3D" id="2.60.40.1120">
    <property type="entry name" value="Carboxypeptidase-like, regulatory domain"/>
    <property type="match status" value="1"/>
</dbReference>
<proteinExistence type="predicted"/>
<reference evidence="7" key="1">
    <citation type="journal article" date="2021" name="Genome Biol. Evol.">
        <title>A High-Quality Reference Genome for a Parasitic Bivalve with Doubly Uniparental Inheritance (Bivalvia: Unionida).</title>
        <authorList>
            <person name="Smith C.H."/>
        </authorList>
    </citation>
    <scope>NUCLEOTIDE SEQUENCE</scope>
    <source>
        <strain evidence="7">CHS0354</strain>
    </source>
</reference>
<evidence type="ECO:0000256" key="3">
    <source>
        <dbReference type="ARBA" id="ARBA00022692"/>
    </source>
</evidence>
<sequence length="1043" mass="114948">MISFKKIVLVAIVVVAIVGNITFSSRVLWSQEVQQDMQNALQTNEGNLINVRGTVKDERGDPLVGATVRIKNTTRGGKTDLDGRFSFDLKPTDIIVISSLGYETKELGLTEFITNGVAEINISLTPKAETIDEVVVIGYGVQNKKDVTGSVQNVTSKDFNTGAIVSPEQLFTGKSAGVNVTLNSGEPGTASTVRIRGGTSINAGNDPLYVIDGVPIDNSGVASSRNPLNLLNPNAIESITVLKDASSTAIYGSRGANGVIMITTKTGKKSGKDGKATFNVSYSGTFSVSVPTKTIPMLDAETFRKWVAVIDEGKLQNDPINKVINPDKVVVGSNGKSVYSTNWMNELTRVAFGHSHNVSISGGSQNLGYFASVGYQNQEGIVKGSQTEKVTLATTLNSSVLDEHLDINLNVKGAYTRDRFTNNGTIGNAASWNPTVPVNDPSDTRWGGYTEYPNDNGPKNPVSQLLQPEDYGKNIRSIGNLELLYKFHFFSDLGVKLNLAYDVSLGERTWFKPSTMREQSVDSGRVRRESPFKFSKLLEAYLVYNKKFTDFSLDAVAGYSYQDFTAEYPSFEGYKLSTNTFGYNSVTPARERDINTSYEANKLISFWGRVNFSLFDKYLLTATIRSDGSSRFGPENKWGIFPSGSLAWQILKEFPMLKEELEMSEFKLRISAGLTGNQEIGNYKYLGTYTLGDDKTGYNIDGRYVQSLRPNGYDPGLKWEETFTLNGGIDFGFLDDRINGSIDVYWKRTNDLLFEATAIQPSLANQILTNIGSFENIGVELSLVAYPIVTTDFQWEVSLNTAFNKQTIVQLENSDPNFIGYLRGGIGGGVGNNIQVLKVGQPIDAFLVYKQKYDSNGKPFNDRTDYNKDGFVNNRDFYEDVNGDGTVDEKDRVPFGKPAPDVTIGLTNKMTFFDALDVSFTLRASIGNYVYNSVAAQGTNFERVTGAILNNLHSKITEVQFRKPQYFSSHFVEDASYLRLENITVSYRFFLPGTPYSIRAYITGQNLFVITGYSGLDPENPSGIDTSYYPRSLSTVVGLDLNF</sequence>
<dbReference type="AlphaFoldDB" id="A0AAE0RZM0"/>
<dbReference type="InterPro" id="IPR039426">
    <property type="entry name" value="TonB-dep_rcpt-like"/>
</dbReference>
<dbReference type="NCBIfam" id="TIGR04056">
    <property type="entry name" value="OMP_RagA_SusC"/>
    <property type="match status" value="1"/>
</dbReference>
<reference evidence="7" key="2">
    <citation type="journal article" date="2021" name="Genome Biol. Evol.">
        <title>Developing a high-quality reference genome for a parasitic bivalve with doubly uniparental inheritance (Bivalvia: Unionida).</title>
        <authorList>
            <person name="Smith C.H."/>
        </authorList>
    </citation>
    <scope>NUCLEOTIDE SEQUENCE</scope>
    <source>
        <strain evidence="7">CHS0354</strain>
        <tissue evidence="7">Mantle</tissue>
    </source>
</reference>
<dbReference type="InterPro" id="IPR036942">
    <property type="entry name" value="Beta-barrel_TonB_sf"/>
</dbReference>
<evidence type="ECO:0000256" key="5">
    <source>
        <dbReference type="ARBA" id="ARBA00023237"/>
    </source>
</evidence>
<gene>
    <name evidence="7" type="ORF">CHS0354_024084</name>
</gene>
<name>A0AAE0RZM0_9BIVA</name>
<dbReference type="Gene3D" id="2.170.130.10">
    <property type="entry name" value="TonB-dependent receptor, plug domain"/>
    <property type="match status" value="1"/>
</dbReference>
<keyword evidence="5" id="KW-0998">Cell outer membrane</keyword>
<keyword evidence="2" id="KW-0813">Transport</keyword>
<dbReference type="Gene3D" id="2.40.170.20">
    <property type="entry name" value="TonB-dependent receptor, beta-barrel domain"/>
    <property type="match status" value="1"/>
</dbReference>
<accession>A0AAE0RZM0</accession>
<keyword evidence="8" id="KW-1185">Reference proteome</keyword>
<dbReference type="NCBIfam" id="TIGR04057">
    <property type="entry name" value="SusC_RagA_signa"/>
    <property type="match status" value="1"/>
</dbReference>
<dbReference type="InterPro" id="IPR012910">
    <property type="entry name" value="Plug_dom"/>
</dbReference>
<dbReference type="FunFam" id="2.170.130.10:FF:000008">
    <property type="entry name" value="SusC/RagA family TonB-linked outer membrane protein"/>
    <property type="match status" value="1"/>
</dbReference>
<reference evidence="7" key="3">
    <citation type="submission" date="2023-05" db="EMBL/GenBank/DDBJ databases">
        <authorList>
            <person name="Smith C.H."/>
        </authorList>
    </citation>
    <scope>NUCLEOTIDE SEQUENCE</scope>
    <source>
        <strain evidence="7">CHS0354</strain>
        <tissue evidence="7">Mantle</tissue>
    </source>
</reference>
<comment type="subcellular location">
    <subcellularLocation>
        <location evidence="1">Cell outer membrane</location>
        <topology evidence="1">Multi-pass membrane protein</topology>
    </subcellularLocation>
</comment>
<keyword evidence="4" id="KW-0472">Membrane</keyword>
<dbReference type="SUPFAM" id="SSF49464">
    <property type="entry name" value="Carboxypeptidase regulatory domain-like"/>
    <property type="match status" value="1"/>
</dbReference>
<evidence type="ECO:0000259" key="6">
    <source>
        <dbReference type="Pfam" id="PF07715"/>
    </source>
</evidence>
<organism evidence="7 8">
    <name type="scientific">Potamilus streckersoni</name>
    <dbReference type="NCBI Taxonomy" id="2493646"/>
    <lineage>
        <taxon>Eukaryota</taxon>
        <taxon>Metazoa</taxon>
        <taxon>Spiralia</taxon>
        <taxon>Lophotrochozoa</taxon>
        <taxon>Mollusca</taxon>
        <taxon>Bivalvia</taxon>
        <taxon>Autobranchia</taxon>
        <taxon>Heteroconchia</taxon>
        <taxon>Palaeoheterodonta</taxon>
        <taxon>Unionida</taxon>
        <taxon>Unionoidea</taxon>
        <taxon>Unionidae</taxon>
        <taxon>Ambleminae</taxon>
        <taxon>Lampsilini</taxon>
        <taxon>Potamilus</taxon>
    </lineage>
</organism>
<dbReference type="Pfam" id="PF07715">
    <property type="entry name" value="Plug"/>
    <property type="match status" value="1"/>
</dbReference>
<evidence type="ECO:0000256" key="1">
    <source>
        <dbReference type="ARBA" id="ARBA00004571"/>
    </source>
</evidence>
<dbReference type="Pfam" id="PF13715">
    <property type="entry name" value="CarbopepD_reg_2"/>
    <property type="match status" value="1"/>
</dbReference>
<evidence type="ECO:0000256" key="2">
    <source>
        <dbReference type="ARBA" id="ARBA00022448"/>
    </source>
</evidence>
<evidence type="ECO:0000313" key="8">
    <source>
        <dbReference type="Proteomes" id="UP001195483"/>
    </source>
</evidence>
<evidence type="ECO:0000256" key="4">
    <source>
        <dbReference type="ARBA" id="ARBA00023136"/>
    </source>
</evidence>
<dbReference type="SUPFAM" id="SSF56935">
    <property type="entry name" value="Porins"/>
    <property type="match status" value="1"/>
</dbReference>
<dbReference type="InterPro" id="IPR023996">
    <property type="entry name" value="TonB-dep_OMP_SusC/RagA"/>
</dbReference>
<dbReference type="InterPro" id="IPR023997">
    <property type="entry name" value="TonB-dep_OMP_SusC/RagA_CS"/>
</dbReference>
<feature type="domain" description="TonB-dependent receptor plug" evidence="6">
    <location>
        <begin position="144"/>
        <end position="259"/>
    </location>
</feature>
<dbReference type="PROSITE" id="PS52016">
    <property type="entry name" value="TONB_DEPENDENT_REC_3"/>
    <property type="match status" value="1"/>
</dbReference>
<protein>
    <recommendedName>
        <fullName evidence="6">TonB-dependent receptor plug domain-containing protein</fullName>
    </recommendedName>
</protein>
<dbReference type="EMBL" id="JAEAOA010001427">
    <property type="protein sequence ID" value="KAK3582534.1"/>
    <property type="molecule type" value="Genomic_DNA"/>
</dbReference>
<evidence type="ECO:0000313" key="7">
    <source>
        <dbReference type="EMBL" id="KAK3582534.1"/>
    </source>
</evidence>
<comment type="caution">
    <text evidence="7">The sequence shown here is derived from an EMBL/GenBank/DDBJ whole genome shotgun (WGS) entry which is preliminary data.</text>
</comment>
<dbReference type="Proteomes" id="UP001195483">
    <property type="component" value="Unassembled WGS sequence"/>
</dbReference>
<dbReference type="InterPro" id="IPR008969">
    <property type="entry name" value="CarboxyPept-like_regulatory"/>
</dbReference>
<keyword evidence="3" id="KW-0812">Transmembrane</keyword>
<dbReference type="InterPro" id="IPR037066">
    <property type="entry name" value="Plug_dom_sf"/>
</dbReference>